<dbReference type="AlphaFoldDB" id="A0A2T8IA31"/>
<dbReference type="Proteomes" id="UP000243499">
    <property type="component" value="Chromosome 8"/>
</dbReference>
<dbReference type="Gramene" id="PVH34501">
    <property type="protein sequence ID" value="PVH34501"/>
    <property type="gene ID" value="PAHAL_8G233300"/>
</dbReference>
<accession>A0A2T8IA31</accession>
<sequence length="79" mass="7820">MAAATLGDGGSAAARGVADSACGEDIDASVFDSEGRCLPPVAPHARYGHLDAMLRRGVAAVVAAREGVRGDADEAPRGG</sequence>
<proteinExistence type="predicted"/>
<organism evidence="1">
    <name type="scientific">Panicum hallii</name>
    <dbReference type="NCBI Taxonomy" id="206008"/>
    <lineage>
        <taxon>Eukaryota</taxon>
        <taxon>Viridiplantae</taxon>
        <taxon>Streptophyta</taxon>
        <taxon>Embryophyta</taxon>
        <taxon>Tracheophyta</taxon>
        <taxon>Spermatophyta</taxon>
        <taxon>Magnoliopsida</taxon>
        <taxon>Liliopsida</taxon>
        <taxon>Poales</taxon>
        <taxon>Poaceae</taxon>
        <taxon>PACMAD clade</taxon>
        <taxon>Panicoideae</taxon>
        <taxon>Panicodae</taxon>
        <taxon>Paniceae</taxon>
        <taxon>Panicinae</taxon>
        <taxon>Panicum</taxon>
        <taxon>Panicum sect. Panicum</taxon>
    </lineage>
</organism>
<gene>
    <name evidence="1" type="ORF">PAHAL_8G233300</name>
</gene>
<reference evidence="1" key="1">
    <citation type="submission" date="2018-04" db="EMBL/GenBank/DDBJ databases">
        <title>WGS assembly of Panicum hallii.</title>
        <authorList>
            <person name="Lovell J."/>
            <person name="Jenkins J."/>
            <person name="Lowry D."/>
            <person name="Mamidi S."/>
            <person name="Sreedasyam A."/>
            <person name="Weng X."/>
            <person name="Barry K."/>
            <person name="Bonette J."/>
            <person name="Campitelli B."/>
            <person name="Daum C."/>
            <person name="Gordon S."/>
            <person name="Gould B."/>
            <person name="Lipzen A."/>
            <person name="Macqueen A."/>
            <person name="Palacio-Mejia J."/>
            <person name="Plott C."/>
            <person name="Shakirov E."/>
            <person name="Shu S."/>
            <person name="Yoshinaga Y."/>
            <person name="Zane M."/>
            <person name="Rokhsar D."/>
            <person name="Grimwood J."/>
            <person name="Schmutz J."/>
            <person name="Juenger T."/>
        </authorList>
    </citation>
    <scope>NUCLEOTIDE SEQUENCE [LARGE SCALE GENOMIC DNA]</scope>
    <source>
        <strain evidence="1">FIL2</strain>
    </source>
</reference>
<evidence type="ECO:0000313" key="1">
    <source>
        <dbReference type="EMBL" id="PVH34501.1"/>
    </source>
</evidence>
<name>A0A2T8IA31_9POAL</name>
<dbReference type="EMBL" id="CM008053">
    <property type="protein sequence ID" value="PVH34501.1"/>
    <property type="molecule type" value="Genomic_DNA"/>
</dbReference>
<protein>
    <submittedName>
        <fullName evidence="1">Uncharacterized protein</fullName>
    </submittedName>
</protein>